<reference evidence="2" key="1">
    <citation type="journal article" date="2023" name="Hortic. Res.">
        <title>A chromosome-level phased genome enabling allele-level studies in sweet orange: a case study on citrus Huanglongbing tolerance.</title>
        <authorList>
            <person name="Wu B."/>
            <person name="Yu Q."/>
            <person name="Deng Z."/>
            <person name="Duan Y."/>
            <person name="Luo F."/>
            <person name="Gmitter F. Jr."/>
        </authorList>
    </citation>
    <scope>NUCLEOTIDE SEQUENCE [LARGE SCALE GENOMIC DNA]</scope>
    <source>
        <strain evidence="2">cv. Valencia</strain>
    </source>
</reference>
<sequence>MSLVFIVYLSLLWCASNDNDNNGDVRLPVKAAAEGGLSASELDKLPKISGKELVMGTECAVCLDEVESEQPARLVPGCNHGFHLQCADSWLSKHSESGGKAAGGASTVGSGKWAASVSGHSAWPQAAGTDVGSRASKCFTPPRSPHPKTTTNL</sequence>
<evidence type="ECO:0000313" key="1">
    <source>
        <dbReference type="EMBL" id="KAH9759254.1"/>
    </source>
</evidence>
<protein>
    <submittedName>
        <fullName evidence="1">E3 ubiquitin-protein ligase ATL23</fullName>
    </submittedName>
</protein>
<dbReference type="EMBL" id="CM039174">
    <property type="protein sequence ID" value="KAH9759254.1"/>
    <property type="molecule type" value="Genomic_DNA"/>
</dbReference>
<comment type="caution">
    <text evidence="1">The sequence shown here is derived from an EMBL/GenBank/DDBJ whole genome shotgun (WGS) entry which is preliminary data.</text>
</comment>
<evidence type="ECO:0000313" key="2">
    <source>
        <dbReference type="Proteomes" id="UP000829398"/>
    </source>
</evidence>
<proteinExistence type="predicted"/>
<keyword evidence="2" id="KW-1185">Reference proteome</keyword>
<accession>A0ACB8KXS8</accession>
<name>A0ACB8KXS8_CITSI</name>
<dbReference type="Proteomes" id="UP000829398">
    <property type="component" value="Chromosome 5"/>
</dbReference>
<organism evidence="1 2">
    <name type="scientific">Citrus sinensis</name>
    <name type="common">Sweet orange</name>
    <name type="synonym">Citrus aurantium var. sinensis</name>
    <dbReference type="NCBI Taxonomy" id="2711"/>
    <lineage>
        <taxon>Eukaryota</taxon>
        <taxon>Viridiplantae</taxon>
        <taxon>Streptophyta</taxon>
        <taxon>Embryophyta</taxon>
        <taxon>Tracheophyta</taxon>
        <taxon>Spermatophyta</taxon>
        <taxon>Magnoliopsida</taxon>
        <taxon>eudicotyledons</taxon>
        <taxon>Gunneridae</taxon>
        <taxon>Pentapetalae</taxon>
        <taxon>rosids</taxon>
        <taxon>malvids</taxon>
        <taxon>Sapindales</taxon>
        <taxon>Rutaceae</taxon>
        <taxon>Aurantioideae</taxon>
        <taxon>Citrus</taxon>
    </lineage>
</organism>
<gene>
    <name evidence="1" type="ORF">KPL71_016944</name>
</gene>